<organism evidence="1 2">
    <name type="scientific">Penicillium nordicum</name>
    <dbReference type="NCBI Taxonomy" id="229535"/>
    <lineage>
        <taxon>Eukaryota</taxon>
        <taxon>Fungi</taxon>
        <taxon>Dikarya</taxon>
        <taxon>Ascomycota</taxon>
        <taxon>Pezizomycotina</taxon>
        <taxon>Eurotiomycetes</taxon>
        <taxon>Eurotiomycetidae</taxon>
        <taxon>Eurotiales</taxon>
        <taxon>Aspergillaceae</taxon>
        <taxon>Penicillium</taxon>
    </lineage>
</organism>
<sequence length="82" mass="9141">MSPSLCIRDTSQWSYTALYAFSPAQLAVTTSIKRGRNQHAAQLSSSASSIYEPDRAPSFLPYRGEFQPIPINDTHRAHFCGH</sequence>
<dbReference type="AlphaFoldDB" id="A0A0M9WCW8"/>
<dbReference type="Proteomes" id="UP000037696">
    <property type="component" value="Unassembled WGS sequence"/>
</dbReference>
<accession>A0A0M9WCW8</accession>
<dbReference type="EMBL" id="LHQQ01000179">
    <property type="protein sequence ID" value="KOS40042.1"/>
    <property type="molecule type" value="Genomic_DNA"/>
</dbReference>
<reference evidence="1 2" key="1">
    <citation type="submission" date="2015-08" db="EMBL/GenBank/DDBJ databases">
        <title>Genome sequencing of Penicillium nordicum.</title>
        <authorList>
            <person name="Nguyen H.D."/>
            <person name="Seifert K.A."/>
        </authorList>
    </citation>
    <scope>NUCLEOTIDE SEQUENCE [LARGE SCALE GENOMIC DNA]</scope>
    <source>
        <strain evidence="1 2">DAOMC 185683</strain>
    </source>
</reference>
<comment type="caution">
    <text evidence="1">The sequence shown here is derived from an EMBL/GenBank/DDBJ whole genome shotgun (WGS) entry which is preliminary data.</text>
</comment>
<keyword evidence="2" id="KW-1185">Reference proteome</keyword>
<proteinExistence type="predicted"/>
<gene>
    <name evidence="1" type="ORF">ACN38_g9110</name>
</gene>
<evidence type="ECO:0000313" key="2">
    <source>
        <dbReference type="Proteomes" id="UP000037696"/>
    </source>
</evidence>
<evidence type="ECO:0000313" key="1">
    <source>
        <dbReference type="EMBL" id="KOS40042.1"/>
    </source>
</evidence>
<name>A0A0M9WCW8_9EURO</name>
<protein>
    <submittedName>
        <fullName evidence="1">Uncharacterized protein</fullName>
    </submittedName>
</protein>